<organism evidence="1 2">
    <name type="scientific">Dallia pectoralis</name>
    <name type="common">Alaska blackfish</name>
    <dbReference type="NCBI Taxonomy" id="75939"/>
    <lineage>
        <taxon>Eukaryota</taxon>
        <taxon>Metazoa</taxon>
        <taxon>Chordata</taxon>
        <taxon>Craniata</taxon>
        <taxon>Vertebrata</taxon>
        <taxon>Euteleostomi</taxon>
        <taxon>Actinopterygii</taxon>
        <taxon>Neopterygii</taxon>
        <taxon>Teleostei</taxon>
        <taxon>Protacanthopterygii</taxon>
        <taxon>Esociformes</taxon>
        <taxon>Umbridae</taxon>
        <taxon>Dallia</taxon>
    </lineage>
</organism>
<gene>
    <name evidence="1" type="ORF">DPEC_G00183250</name>
</gene>
<proteinExistence type="predicted"/>
<evidence type="ECO:0000313" key="1">
    <source>
        <dbReference type="EMBL" id="KAJ8000717.1"/>
    </source>
</evidence>
<accession>A0ACC2GAZ3</accession>
<protein>
    <submittedName>
        <fullName evidence="1">Uncharacterized protein</fullName>
    </submittedName>
</protein>
<comment type="caution">
    <text evidence="1">The sequence shown here is derived from an EMBL/GenBank/DDBJ whole genome shotgun (WGS) entry which is preliminary data.</text>
</comment>
<name>A0ACC2GAZ3_DALPE</name>
<dbReference type="Proteomes" id="UP001157502">
    <property type="component" value="Chromosome 15"/>
</dbReference>
<evidence type="ECO:0000313" key="2">
    <source>
        <dbReference type="Proteomes" id="UP001157502"/>
    </source>
</evidence>
<dbReference type="EMBL" id="CM055742">
    <property type="protein sequence ID" value="KAJ8000717.1"/>
    <property type="molecule type" value="Genomic_DNA"/>
</dbReference>
<keyword evidence="2" id="KW-1185">Reference proteome</keyword>
<sequence length="1015" mass="113287">MFCWGDGSSGQFGVNTEHVFRPIERHLCCEEVTDITCGEQHTLFLTVGGRILSCGRNSNGQLGRQKSRESRLPAPVEGLSGVLAVACGQDHCVAVCHSGQVYSWGAGGEGQLGIAPTTVSKVNRPRPVPLISPMPIPVIQVACGNVHSLALTRGGEVFSWGLNSFGQLGLGKDFPLQTIPALVHSLTGVPVTQIAAGGTHTLALTLSGQVYCCGANRAGQLGLNRLDEKGRFNICAVPALRNLGVSFISCGQAHTAVLTKDEQVFTFGEGSRGQLGHNTTVNELLPKHVKGLDGLVSQIACGSHHTLVLGTAGQLWAFGSGVKGQLGTGNTEDSLQPTSIFLSGALGGASNAVHNDMKISAGFNSNFIYTTKNFEREQPIGKLDKDKVQKWLTMEQENKEAKREISMMFSTCSSLVASFMKASSEVSQGASTLKVDLKAANQVFDQLLNIPWIKNSVNIEPLIGRLCLSGPFMKSPEIFMILPTIPLLHEDTSVMMMLLPLAIIIMLEMNNTALKTLREWWSSMESSIMTKHILMWKNAVSFMLRNGLLVTHNPGVKYLLEVLKHLHRANKKAGKTQNIPASTFYIDEIARHVVPFEDVKLWHFWSTREDEPNTPTIFCRYPFVLNLTCKIAVFNIHAHFTKGTHRLAHLMTAMCPPGTFRDNPESPPAPVFQLKLRRPFLIEDTFRQLAAADHDYFQRELVVLFVEDMKVSNVNKRDFFLHLFDELLESEMFKHNDTNTLVWFPAKPRVDEKSYFLFGILCGMSLYNHNTVHLPFPLALFKKLVGEKPSLDDLREFELAVGESLRYLLEDYTDDDIKENLDMTFSVVWDDVEVELDPNEMGKPVTSLNKTHFVNAYINHALNQSVETVFEGFKRGFFKVCNQDVVEMFQPEELRGVMVGSEDYDWDTLKQNTVYEPEYHAKHPNIVTFWEAFEELTEMQKKAFLLFLTGCDHPPVLGMDKIQMRVAVLPNSTDQHYPESLTCHFLLLLPIYSSKNTLLARLTEAVLHNRGFKKK</sequence>
<reference evidence="1" key="1">
    <citation type="submission" date="2021-05" db="EMBL/GenBank/DDBJ databases">
        <authorList>
            <person name="Pan Q."/>
            <person name="Jouanno E."/>
            <person name="Zahm M."/>
            <person name="Klopp C."/>
            <person name="Cabau C."/>
            <person name="Louis A."/>
            <person name="Berthelot C."/>
            <person name="Parey E."/>
            <person name="Roest Crollius H."/>
            <person name="Montfort J."/>
            <person name="Robinson-Rechavi M."/>
            <person name="Bouchez O."/>
            <person name="Lampietro C."/>
            <person name="Lopez Roques C."/>
            <person name="Donnadieu C."/>
            <person name="Postlethwait J."/>
            <person name="Bobe J."/>
            <person name="Dillon D."/>
            <person name="Chandos A."/>
            <person name="von Hippel F."/>
            <person name="Guiguen Y."/>
        </authorList>
    </citation>
    <scope>NUCLEOTIDE SEQUENCE</scope>
    <source>
        <strain evidence="1">YG-Jan2019</strain>
    </source>
</reference>